<evidence type="ECO:0000256" key="6">
    <source>
        <dbReference type="ARBA" id="ARBA00023136"/>
    </source>
</evidence>
<dbReference type="InterPro" id="IPR051310">
    <property type="entry name" value="MCP_chemotaxis"/>
</dbReference>
<dbReference type="GO" id="GO:0005886">
    <property type="term" value="C:plasma membrane"/>
    <property type="evidence" value="ECO:0007669"/>
    <property type="project" value="UniProtKB-SubCell"/>
</dbReference>
<feature type="transmembrane region" description="Helical" evidence="10">
    <location>
        <begin position="6"/>
        <end position="29"/>
    </location>
</feature>
<evidence type="ECO:0000256" key="10">
    <source>
        <dbReference type="SAM" id="Phobius"/>
    </source>
</evidence>
<dbReference type="CDD" id="cd11386">
    <property type="entry name" value="MCP_signal"/>
    <property type="match status" value="1"/>
</dbReference>
<evidence type="ECO:0000256" key="3">
    <source>
        <dbReference type="ARBA" id="ARBA00022481"/>
    </source>
</evidence>
<keyword evidence="6 10" id="KW-0472">Membrane</keyword>
<comment type="caution">
    <text evidence="12">The sequence shown here is derived from an EMBL/GenBank/DDBJ whole genome shotgun (WGS) entry which is preliminary data.</text>
</comment>
<evidence type="ECO:0000256" key="5">
    <source>
        <dbReference type="ARBA" id="ARBA00022989"/>
    </source>
</evidence>
<evidence type="ECO:0000313" key="12">
    <source>
        <dbReference type="EMBL" id="OWY32239.1"/>
    </source>
</evidence>
<evidence type="ECO:0000259" key="11">
    <source>
        <dbReference type="PROSITE" id="PS50111"/>
    </source>
</evidence>
<dbReference type="RefSeq" id="WP_088757242.1">
    <property type="nucleotide sequence ID" value="NZ_NJGV01000028.1"/>
</dbReference>
<evidence type="ECO:0000256" key="2">
    <source>
        <dbReference type="ARBA" id="ARBA00022475"/>
    </source>
</evidence>
<dbReference type="Proteomes" id="UP000214747">
    <property type="component" value="Unassembled WGS sequence"/>
</dbReference>
<dbReference type="PANTHER" id="PTHR43531">
    <property type="entry name" value="PROTEIN ICFG"/>
    <property type="match status" value="1"/>
</dbReference>
<name>A0A225SP43_9BURK</name>
<keyword evidence="9" id="KW-0175">Coiled coil</keyword>
<protein>
    <recommendedName>
        <fullName evidence="11">Methyl-accepting transducer domain-containing protein</fullName>
    </recommendedName>
</protein>
<dbReference type="Pfam" id="PF00015">
    <property type="entry name" value="MCPsignal"/>
    <property type="match status" value="1"/>
</dbReference>
<keyword evidence="13" id="KW-1185">Reference proteome</keyword>
<dbReference type="Gene3D" id="3.30.450.20">
    <property type="entry name" value="PAS domain"/>
    <property type="match status" value="1"/>
</dbReference>
<dbReference type="SMART" id="SM00283">
    <property type="entry name" value="MA"/>
    <property type="match status" value="1"/>
</dbReference>
<dbReference type="SUPFAM" id="SSF58104">
    <property type="entry name" value="Methyl-accepting chemotaxis protein (MCP) signaling domain"/>
    <property type="match status" value="1"/>
</dbReference>
<dbReference type="SMART" id="SM01049">
    <property type="entry name" value="Cache_2"/>
    <property type="match status" value="1"/>
</dbReference>
<dbReference type="FunFam" id="1.10.287.950:FF:000001">
    <property type="entry name" value="Methyl-accepting chemotaxis sensory transducer"/>
    <property type="match status" value="1"/>
</dbReference>
<evidence type="ECO:0000256" key="4">
    <source>
        <dbReference type="ARBA" id="ARBA00022692"/>
    </source>
</evidence>
<gene>
    <name evidence="12" type="ORF">CEJ45_22305</name>
</gene>
<evidence type="ECO:0000256" key="7">
    <source>
        <dbReference type="ARBA" id="ARBA00029447"/>
    </source>
</evidence>
<comment type="similarity">
    <text evidence="7">Belongs to the methyl-accepting chemotaxis (MCP) protein family.</text>
</comment>
<reference evidence="12 13" key="1">
    <citation type="journal article" date="2010" name="Int. J. Syst. Evol. Microbiol.">
        <title>Reclassification of Herbaspirillum putei as a later heterotypic synonym of Herbaspirillum huttiense, with the description of H. huttiense subsp. huttiense subsp. nov. and H. huttiense subsp. putei subsp. nov., comb. nov., and description of Herbaspirillum aquaticum sp. nov.</title>
        <authorList>
            <person name="Dobritsa A.P."/>
            <person name="Reddy M.C."/>
            <person name="Samadpour M."/>
        </authorList>
    </citation>
    <scope>NUCLEOTIDE SEQUENCE [LARGE SCALE GENOMIC DNA]</scope>
    <source>
        <strain evidence="12 13">IEH 4430</strain>
    </source>
</reference>
<dbReference type="Pfam" id="PF17200">
    <property type="entry name" value="sCache_2"/>
    <property type="match status" value="1"/>
</dbReference>
<dbReference type="InterPro" id="IPR004089">
    <property type="entry name" value="MCPsignal_dom"/>
</dbReference>
<keyword evidence="2" id="KW-1003">Cell membrane</keyword>
<evidence type="ECO:0000256" key="8">
    <source>
        <dbReference type="PROSITE-ProRule" id="PRU00284"/>
    </source>
</evidence>
<comment type="subcellular location">
    <subcellularLocation>
        <location evidence="1">Cell membrane</location>
        <topology evidence="1">Multi-pass membrane protein</topology>
    </subcellularLocation>
</comment>
<dbReference type="AlphaFoldDB" id="A0A225SP43"/>
<dbReference type="InterPro" id="IPR004090">
    <property type="entry name" value="Chemotax_Me-accpt_rcpt"/>
</dbReference>
<dbReference type="GO" id="GO:0004888">
    <property type="term" value="F:transmembrane signaling receptor activity"/>
    <property type="evidence" value="ECO:0007669"/>
    <property type="project" value="InterPro"/>
</dbReference>
<evidence type="ECO:0000256" key="9">
    <source>
        <dbReference type="SAM" id="Coils"/>
    </source>
</evidence>
<accession>A0A225SP43</accession>
<keyword evidence="3" id="KW-0488">Methylation</keyword>
<dbReference type="PANTHER" id="PTHR43531:SF14">
    <property type="entry name" value="METHYL-ACCEPTING CHEMOTAXIS PROTEIN I-RELATED"/>
    <property type="match status" value="1"/>
</dbReference>
<feature type="transmembrane region" description="Helical" evidence="10">
    <location>
        <begin position="179"/>
        <end position="200"/>
    </location>
</feature>
<organism evidence="12 13">
    <name type="scientific">Herbaspirillum aquaticum</name>
    <dbReference type="NCBI Taxonomy" id="568783"/>
    <lineage>
        <taxon>Bacteria</taxon>
        <taxon>Pseudomonadati</taxon>
        <taxon>Pseudomonadota</taxon>
        <taxon>Betaproteobacteria</taxon>
        <taxon>Burkholderiales</taxon>
        <taxon>Oxalobacteraceae</taxon>
        <taxon>Herbaspirillum</taxon>
    </lineage>
</organism>
<evidence type="ECO:0000313" key="13">
    <source>
        <dbReference type="Proteomes" id="UP000214747"/>
    </source>
</evidence>
<dbReference type="EMBL" id="NJGV01000028">
    <property type="protein sequence ID" value="OWY32239.1"/>
    <property type="molecule type" value="Genomic_DNA"/>
</dbReference>
<dbReference type="PRINTS" id="PR00260">
    <property type="entry name" value="CHEMTRNSDUCR"/>
</dbReference>
<feature type="domain" description="Methyl-accepting transducer" evidence="11">
    <location>
        <begin position="261"/>
        <end position="490"/>
    </location>
</feature>
<sequence length="513" mass="54882">MKLRTKIIWLCATTLVGILIIAMVSLNTLRRTMMEEREAQLSLLVTLAKAAAEKAQALEQSGKLTREQAQAQAKMVIGSFAKEQNYYFVRGYTDDFNYVHPNPKRVGIQDKTAKEDGDRYRAALQGKEIGLLIAEGTRPNTTEKVQKLYAVTRFAPWDWTIGFGAYIDDINHAFYRNALVLLLLGGLLMGAIATMAAFILRSILRQLGGEPARAVQIVEQIAQGDLSTPVALKANDRHSLLHSIETMRSSLSGIVHGVRQGTDTITTASGEIAAGNLDLSSRTEEQAGALEETASSMEELTSIVRQNADNASQANQLAITASGVATEGGKVIEQVVGTMADINSASTKIADIIGVIDGIAFQTNILALNAAVEAARAGEQGRGFAVVASEVRSLAQRSAQAAKEIKGLIEDSVSKVDNGSHLVEQAGRTMQEIVTSVRHVADVVAEISAASREQSAGIEEVNRAITQMDQVTQQNAALVEEAAAAAASMQDQAAQLAQLVSVFRLQDGAQGLR</sequence>
<evidence type="ECO:0000256" key="1">
    <source>
        <dbReference type="ARBA" id="ARBA00004651"/>
    </source>
</evidence>
<proteinExistence type="inferred from homology"/>
<dbReference type="Gene3D" id="1.10.287.950">
    <property type="entry name" value="Methyl-accepting chemotaxis protein"/>
    <property type="match status" value="1"/>
</dbReference>
<keyword evidence="5 10" id="KW-1133">Transmembrane helix</keyword>
<feature type="coiled-coil region" evidence="9">
    <location>
        <begin position="461"/>
        <end position="499"/>
    </location>
</feature>
<dbReference type="GO" id="GO:0007165">
    <property type="term" value="P:signal transduction"/>
    <property type="evidence" value="ECO:0007669"/>
    <property type="project" value="UniProtKB-KW"/>
</dbReference>
<keyword evidence="4 10" id="KW-0812">Transmembrane</keyword>
<dbReference type="GO" id="GO:0006935">
    <property type="term" value="P:chemotaxis"/>
    <property type="evidence" value="ECO:0007669"/>
    <property type="project" value="InterPro"/>
</dbReference>
<dbReference type="PROSITE" id="PS50111">
    <property type="entry name" value="CHEMOTAXIS_TRANSDUC_2"/>
    <property type="match status" value="1"/>
</dbReference>
<dbReference type="InterPro" id="IPR033480">
    <property type="entry name" value="sCache_2"/>
</dbReference>
<keyword evidence="8" id="KW-0807">Transducer</keyword>